<proteinExistence type="predicted"/>
<dbReference type="EMBL" id="JAWDGP010000004">
    <property type="protein sequence ID" value="KAK3804468.1"/>
    <property type="molecule type" value="Genomic_DNA"/>
</dbReference>
<evidence type="ECO:0000313" key="1">
    <source>
        <dbReference type="EMBL" id="KAK3804468.1"/>
    </source>
</evidence>
<accession>A0AAE1BE68</accession>
<protein>
    <submittedName>
        <fullName evidence="1">Uncharacterized protein</fullName>
    </submittedName>
</protein>
<dbReference type="AlphaFoldDB" id="A0AAE1BE68"/>
<dbReference type="Proteomes" id="UP001283361">
    <property type="component" value="Unassembled WGS sequence"/>
</dbReference>
<comment type="caution">
    <text evidence="1">The sequence shown here is derived from an EMBL/GenBank/DDBJ whole genome shotgun (WGS) entry which is preliminary data.</text>
</comment>
<evidence type="ECO:0000313" key="2">
    <source>
        <dbReference type="Proteomes" id="UP001283361"/>
    </source>
</evidence>
<gene>
    <name evidence="1" type="ORF">RRG08_024993</name>
</gene>
<reference evidence="1" key="1">
    <citation type="journal article" date="2023" name="G3 (Bethesda)">
        <title>A reference genome for the long-term kleptoplast-retaining sea slug Elysia crispata morphotype clarki.</title>
        <authorList>
            <person name="Eastman K.E."/>
            <person name="Pendleton A.L."/>
            <person name="Shaikh M.A."/>
            <person name="Suttiyut T."/>
            <person name="Ogas R."/>
            <person name="Tomko P."/>
            <person name="Gavelis G."/>
            <person name="Widhalm J.R."/>
            <person name="Wisecaver J.H."/>
        </authorList>
    </citation>
    <scope>NUCLEOTIDE SEQUENCE</scope>
    <source>
        <strain evidence="1">ECLA1</strain>
    </source>
</reference>
<name>A0AAE1BE68_9GAST</name>
<sequence>MGQSCCRLTVITQGGRTSQGNTLAIICAMSGVFQRHSDSEMLSYRGLEWSGLYHVRSVTRTLRQRDPELPRTRVEWVVSCQECYKNTQTARC</sequence>
<organism evidence="1 2">
    <name type="scientific">Elysia crispata</name>
    <name type="common">lettuce slug</name>
    <dbReference type="NCBI Taxonomy" id="231223"/>
    <lineage>
        <taxon>Eukaryota</taxon>
        <taxon>Metazoa</taxon>
        <taxon>Spiralia</taxon>
        <taxon>Lophotrochozoa</taxon>
        <taxon>Mollusca</taxon>
        <taxon>Gastropoda</taxon>
        <taxon>Heterobranchia</taxon>
        <taxon>Euthyneura</taxon>
        <taxon>Panpulmonata</taxon>
        <taxon>Sacoglossa</taxon>
        <taxon>Placobranchoidea</taxon>
        <taxon>Plakobranchidae</taxon>
        <taxon>Elysia</taxon>
    </lineage>
</organism>
<keyword evidence="2" id="KW-1185">Reference proteome</keyword>